<protein>
    <submittedName>
        <fullName evidence="1">Uncharacterized protein</fullName>
    </submittedName>
</protein>
<dbReference type="AlphaFoldDB" id="A0ABD0L6T2"/>
<organism evidence="1 2">
    <name type="scientific">Batillaria attramentaria</name>
    <dbReference type="NCBI Taxonomy" id="370345"/>
    <lineage>
        <taxon>Eukaryota</taxon>
        <taxon>Metazoa</taxon>
        <taxon>Spiralia</taxon>
        <taxon>Lophotrochozoa</taxon>
        <taxon>Mollusca</taxon>
        <taxon>Gastropoda</taxon>
        <taxon>Caenogastropoda</taxon>
        <taxon>Sorbeoconcha</taxon>
        <taxon>Cerithioidea</taxon>
        <taxon>Batillariidae</taxon>
        <taxon>Batillaria</taxon>
    </lineage>
</organism>
<proteinExistence type="predicted"/>
<dbReference type="EMBL" id="JACVVK020000079">
    <property type="protein sequence ID" value="KAK7494988.1"/>
    <property type="molecule type" value="Genomic_DNA"/>
</dbReference>
<evidence type="ECO:0000313" key="2">
    <source>
        <dbReference type="Proteomes" id="UP001519460"/>
    </source>
</evidence>
<accession>A0ABD0L6T2</accession>
<evidence type="ECO:0000313" key="1">
    <source>
        <dbReference type="EMBL" id="KAK7494988.1"/>
    </source>
</evidence>
<dbReference type="Proteomes" id="UP001519460">
    <property type="component" value="Unassembled WGS sequence"/>
</dbReference>
<name>A0ABD0L6T2_9CAEN</name>
<comment type="caution">
    <text evidence="1">The sequence shown here is derived from an EMBL/GenBank/DDBJ whole genome shotgun (WGS) entry which is preliminary data.</text>
</comment>
<sequence>MPALTGSAVIKYTSLLYTTNPLSDTISEIKENGTHASECPTLPFRCKPFYCVDVPLGV</sequence>
<feature type="non-terminal residue" evidence="1">
    <location>
        <position position="58"/>
    </location>
</feature>
<keyword evidence="2" id="KW-1185">Reference proteome</keyword>
<gene>
    <name evidence="1" type="ORF">BaRGS_00013867</name>
</gene>
<reference evidence="1 2" key="1">
    <citation type="journal article" date="2023" name="Sci. Data">
        <title>Genome assembly of the Korean intertidal mud-creeper Batillaria attramentaria.</title>
        <authorList>
            <person name="Patra A.K."/>
            <person name="Ho P.T."/>
            <person name="Jun S."/>
            <person name="Lee S.J."/>
            <person name="Kim Y."/>
            <person name="Won Y.J."/>
        </authorList>
    </citation>
    <scope>NUCLEOTIDE SEQUENCE [LARGE SCALE GENOMIC DNA]</scope>
    <source>
        <strain evidence="1">Wonlab-2016</strain>
    </source>
</reference>